<sequence length="64" mass="7013">MGQFDDEQFFSSIDLRTMIFWAIGILLGLSAAQFVFGGSPRRTAVAAVGAIVILFGYSLLKELR</sequence>
<keyword evidence="3" id="KW-1185">Reference proteome</keyword>
<evidence type="ECO:0000256" key="1">
    <source>
        <dbReference type="SAM" id="Phobius"/>
    </source>
</evidence>
<feature type="transmembrane region" description="Helical" evidence="1">
    <location>
        <begin position="18"/>
        <end position="36"/>
    </location>
</feature>
<dbReference type="RefSeq" id="WP_149083215.1">
    <property type="nucleotide sequence ID" value="NZ_VTAW01000060.1"/>
</dbReference>
<dbReference type="AlphaFoldDB" id="A0A5D5AH53"/>
<evidence type="ECO:0000313" key="3">
    <source>
        <dbReference type="Proteomes" id="UP000324104"/>
    </source>
</evidence>
<accession>A0A5D5AH53</accession>
<name>A0A5D5AH53_9EURY</name>
<organism evidence="2 3">
    <name type="scientific">Natrialba swarupiae</name>
    <dbReference type="NCBI Taxonomy" id="2448032"/>
    <lineage>
        <taxon>Archaea</taxon>
        <taxon>Methanobacteriati</taxon>
        <taxon>Methanobacteriota</taxon>
        <taxon>Stenosarchaea group</taxon>
        <taxon>Halobacteria</taxon>
        <taxon>Halobacteriales</taxon>
        <taxon>Natrialbaceae</taxon>
        <taxon>Natrialba</taxon>
    </lineage>
</organism>
<reference evidence="2 3" key="1">
    <citation type="submission" date="2019-08" db="EMBL/GenBank/DDBJ databases">
        <title>Archaea genome.</title>
        <authorList>
            <person name="Kajale S."/>
            <person name="Shouche Y."/>
            <person name="Deshpande N."/>
            <person name="Sharma A."/>
        </authorList>
    </citation>
    <scope>NUCLEOTIDE SEQUENCE [LARGE SCALE GENOMIC DNA]</scope>
    <source>
        <strain evidence="2 3">ESP3B_9</strain>
    </source>
</reference>
<evidence type="ECO:0000313" key="2">
    <source>
        <dbReference type="EMBL" id="TYT60263.1"/>
    </source>
</evidence>
<keyword evidence="1" id="KW-0472">Membrane</keyword>
<dbReference type="EMBL" id="VTAW01000060">
    <property type="protein sequence ID" value="TYT60263.1"/>
    <property type="molecule type" value="Genomic_DNA"/>
</dbReference>
<comment type="caution">
    <text evidence="2">The sequence shown here is derived from an EMBL/GenBank/DDBJ whole genome shotgun (WGS) entry which is preliminary data.</text>
</comment>
<gene>
    <name evidence="2" type="ORF">FYC77_19835</name>
</gene>
<proteinExistence type="predicted"/>
<keyword evidence="1" id="KW-1133">Transmembrane helix</keyword>
<keyword evidence="1" id="KW-0812">Transmembrane</keyword>
<feature type="transmembrane region" description="Helical" evidence="1">
    <location>
        <begin position="42"/>
        <end position="60"/>
    </location>
</feature>
<dbReference type="Proteomes" id="UP000324104">
    <property type="component" value="Unassembled WGS sequence"/>
</dbReference>
<protein>
    <submittedName>
        <fullName evidence="2">Uncharacterized protein</fullName>
    </submittedName>
</protein>